<accession>A0A0R1KMT9</accession>
<evidence type="ECO:0000313" key="2">
    <source>
        <dbReference type="Proteomes" id="UP000051515"/>
    </source>
</evidence>
<gene>
    <name evidence="1" type="ORF">FC78_GL000788</name>
</gene>
<organism evidence="1 2">
    <name type="scientific">Companilactobacillus bobalius DSM 19674</name>
    <dbReference type="NCBI Taxonomy" id="1423788"/>
    <lineage>
        <taxon>Bacteria</taxon>
        <taxon>Bacillati</taxon>
        <taxon>Bacillota</taxon>
        <taxon>Bacilli</taxon>
        <taxon>Lactobacillales</taxon>
        <taxon>Lactobacillaceae</taxon>
        <taxon>Companilactobacillus</taxon>
        <taxon>Companilactobacillus bobalius</taxon>
    </lineage>
</organism>
<dbReference type="STRING" id="1423788.FC78_GL000788"/>
<reference evidence="1 2" key="1">
    <citation type="journal article" date="2015" name="Genome Announc.">
        <title>Expanding the biotechnology potential of lactobacilli through comparative genomics of 213 strains and associated genera.</title>
        <authorList>
            <person name="Sun Z."/>
            <person name="Harris H.M."/>
            <person name="McCann A."/>
            <person name="Guo C."/>
            <person name="Argimon S."/>
            <person name="Zhang W."/>
            <person name="Yang X."/>
            <person name="Jeffery I.B."/>
            <person name="Cooney J.C."/>
            <person name="Kagawa T.F."/>
            <person name="Liu W."/>
            <person name="Song Y."/>
            <person name="Salvetti E."/>
            <person name="Wrobel A."/>
            <person name="Rasinkangas P."/>
            <person name="Parkhill J."/>
            <person name="Rea M.C."/>
            <person name="O'Sullivan O."/>
            <person name="Ritari J."/>
            <person name="Douillard F.P."/>
            <person name="Paul Ross R."/>
            <person name="Yang R."/>
            <person name="Briner A.E."/>
            <person name="Felis G.E."/>
            <person name="de Vos W.M."/>
            <person name="Barrangou R."/>
            <person name="Klaenhammer T.R."/>
            <person name="Caufield P.W."/>
            <person name="Cui Y."/>
            <person name="Zhang H."/>
            <person name="O'Toole P.W."/>
        </authorList>
    </citation>
    <scope>NUCLEOTIDE SEQUENCE [LARGE SCALE GENOMIC DNA]</scope>
    <source>
        <strain evidence="1 2">DSM 19674</strain>
    </source>
</reference>
<dbReference type="PATRIC" id="fig|1423788.3.peg.806"/>
<dbReference type="AlphaFoldDB" id="A0A0R1KMT9"/>
<sequence length="125" mass="14661">MKVIIHPNEAPIIYDDLGKRIEGIYNFDYHYVTEGANSNPSGTNTMSLYYWSDDDINYQSMLHQGWDKYNSKEYVTTPKVKPQGILHYVPNNFNAYLTKGDFEVLEKIKHDRSITRENSIHNDLR</sequence>
<comment type="caution">
    <text evidence="1">The sequence shown here is derived from an EMBL/GenBank/DDBJ whole genome shotgun (WGS) entry which is preliminary data.</text>
</comment>
<name>A0A0R1KMT9_9LACO</name>
<dbReference type="OrthoDB" id="2320236at2"/>
<keyword evidence="2" id="KW-1185">Reference proteome</keyword>
<proteinExistence type="predicted"/>
<protein>
    <submittedName>
        <fullName evidence="1">Uncharacterized protein</fullName>
    </submittedName>
</protein>
<evidence type="ECO:0000313" key="1">
    <source>
        <dbReference type="EMBL" id="KRK84556.1"/>
    </source>
</evidence>
<dbReference type="EMBL" id="AZDY01000012">
    <property type="protein sequence ID" value="KRK84556.1"/>
    <property type="molecule type" value="Genomic_DNA"/>
</dbReference>
<dbReference type="RefSeq" id="WP_056950744.1">
    <property type="nucleotide sequence ID" value="NZ_AZDY01000012.1"/>
</dbReference>
<dbReference type="Proteomes" id="UP000051515">
    <property type="component" value="Unassembled WGS sequence"/>
</dbReference>